<evidence type="ECO:0000256" key="5">
    <source>
        <dbReference type="ARBA" id="ARBA00023288"/>
    </source>
</evidence>
<dbReference type="EMBL" id="CP091430">
    <property type="protein sequence ID" value="UVI30165.1"/>
    <property type="molecule type" value="Genomic_DNA"/>
</dbReference>
<dbReference type="Proteomes" id="UP001057877">
    <property type="component" value="Chromosome"/>
</dbReference>
<keyword evidence="4" id="KW-0564">Palmitate</keyword>
<reference evidence="7" key="1">
    <citation type="submission" date="2022-01" db="EMBL/GenBank/DDBJ databases">
        <title>Paenibacillus spongiae sp. nov., isolated from marine sponge.</title>
        <authorList>
            <person name="Li Z."/>
            <person name="Zhang M."/>
        </authorList>
    </citation>
    <scope>NUCLEOTIDE SEQUENCE</scope>
    <source>
        <strain evidence="7">PHS-Z3</strain>
    </source>
</reference>
<dbReference type="PANTHER" id="PTHR43649:SF33">
    <property type="entry name" value="POLYGALACTURONAN_RHAMNOGALACTURONAN-BINDING PROTEIN YTCQ"/>
    <property type="match status" value="1"/>
</dbReference>
<keyword evidence="1" id="KW-1003">Cell membrane</keyword>
<organism evidence="7 8">
    <name type="scientific">Paenibacillus spongiae</name>
    <dbReference type="NCBI Taxonomy" id="2909671"/>
    <lineage>
        <taxon>Bacteria</taxon>
        <taxon>Bacillati</taxon>
        <taxon>Bacillota</taxon>
        <taxon>Bacilli</taxon>
        <taxon>Bacillales</taxon>
        <taxon>Paenibacillaceae</taxon>
        <taxon>Paenibacillus</taxon>
    </lineage>
</organism>
<feature type="signal peptide" evidence="6">
    <location>
        <begin position="1"/>
        <end position="20"/>
    </location>
</feature>
<name>A0ABY5SCC1_9BACL</name>
<sequence length="537" mass="61340">MSRIKPIVAMLLTTALILTAAGCRDGNVPAEGPSNDAASETGKHLNISVSFWGIGRAFEKKDDILQKIERDFNVTLQPVQVSWADYEEKFKVWAASDKFPDLFAHSIINDSPGIYSDWIKQNLIRPLPDDLSEYPNVFEIAQIADTRALRRDKKLYMLPRNAYPTNDLWMLERVVFVRKDWMEQLGFQDPGNFNEFSAMMKAFTEKDPDGNGLPDTVGLTAGSISYLSWVFSPAFPQFAASQWVQEGSQWIPYYASKEMNKIVVQFRKLYTDGGLDSSFFLRKEADAVEKFTQGKAGALAYKATPDSLSGMVELWNTYNPGKDFYDSVKILHLWPADDGNRYYYVAPTYWTESYFSAKLDDDKMDRILRLYDYLLSPEGKQLMQYGIEGKDYVNFDGNIVITRPRDEKTGKPVSIQKLYPSTEILRSLAAWGLEHSYRLDDINKFKYGERNIQASLEEMRWLLNHARATPFIYSTISLSTPNKDKLSAAINPQEDLTKVALSKGDPVKMWQEIVAQYNEMGLQQAIREVNEKLLNPD</sequence>
<dbReference type="RefSeq" id="WP_258386235.1">
    <property type="nucleotide sequence ID" value="NZ_CP091430.1"/>
</dbReference>
<evidence type="ECO:0000313" key="7">
    <source>
        <dbReference type="EMBL" id="UVI30165.1"/>
    </source>
</evidence>
<dbReference type="InterPro" id="IPR006059">
    <property type="entry name" value="SBP"/>
</dbReference>
<dbReference type="PANTHER" id="PTHR43649">
    <property type="entry name" value="ARABINOSE-BINDING PROTEIN-RELATED"/>
    <property type="match status" value="1"/>
</dbReference>
<keyword evidence="8" id="KW-1185">Reference proteome</keyword>
<keyword evidence="5" id="KW-0449">Lipoprotein</keyword>
<evidence type="ECO:0000256" key="4">
    <source>
        <dbReference type="ARBA" id="ARBA00023139"/>
    </source>
</evidence>
<dbReference type="PROSITE" id="PS51257">
    <property type="entry name" value="PROKAR_LIPOPROTEIN"/>
    <property type="match status" value="1"/>
</dbReference>
<accession>A0ABY5SCC1</accession>
<evidence type="ECO:0000256" key="2">
    <source>
        <dbReference type="ARBA" id="ARBA00022729"/>
    </source>
</evidence>
<keyword evidence="2 6" id="KW-0732">Signal</keyword>
<dbReference type="InterPro" id="IPR050490">
    <property type="entry name" value="Bact_solute-bd_prot1"/>
</dbReference>
<evidence type="ECO:0000256" key="3">
    <source>
        <dbReference type="ARBA" id="ARBA00023136"/>
    </source>
</evidence>
<dbReference type="Pfam" id="PF13416">
    <property type="entry name" value="SBP_bac_8"/>
    <property type="match status" value="1"/>
</dbReference>
<dbReference type="Gene3D" id="3.40.190.10">
    <property type="entry name" value="Periplasmic binding protein-like II"/>
    <property type="match status" value="2"/>
</dbReference>
<evidence type="ECO:0000256" key="6">
    <source>
        <dbReference type="SAM" id="SignalP"/>
    </source>
</evidence>
<evidence type="ECO:0000313" key="8">
    <source>
        <dbReference type="Proteomes" id="UP001057877"/>
    </source>
</evidence>
<protein>
    <submittedName>
        <fullName evidence="7">Extracellular solute-binding protein</fullName>
    </submittedName>
</protein>
<keyword evidence="3" id="KW-0472">Membrane</keyword>
<evidence type="ECO:0000256" key="1">
    <source>
        <dbReference type="ARBA" id="ARBA00022475"/>
    </source>
</evidence>
<proteinExistence type="predicted"/>
<dbReference type="SUPFAM" id="SSF53850">
    <property type="entry name" value="Periplasmic binding protein-like II"/>
    <property type="match status" value="1"/>
</dbReference>
<feature type="chain" id="PRO_5045465169" evidence="6">
    <location>
        <begin position="21"/>
        <end position="537"/>
    </location>
</feature>
<gene>
    <name evidence="7" type="ORF">L1F29_33165</name>
</gene>